<accession>A0A2V0NW16</accession>
<feature type="compositionally biased region" description="Polar residues" evidence="1">
    <location>
        <begin position="1"/>
        <end position="11"/>
    </location>
</feature>
<reference evidence="2 3" key="1">
    <citation type="journal article" date="2018" name="Sci. Rep.">
        <title>Raphidocelis subcapitata (=Pseudokirchneriella subcapitata) provides an insight into genome evolution and environmental adaptations in the Sphaeropleales.</title>
        <authorList>
            <person name="Suzuki S."/>
            <person name="Yamaguchi H."/>
            <person name="Nakajima N."/>
            <person name="Kawachi M."/>
        </authorList>
    </citation>
    <scope>NUCLEOTIDE SEQUENCE [LARGE SCALE GENOMIC DNA]</scope>
    <source>
        <strain evidence="2 3">NIES-35</strain>
    </source>
</reference>
<comment type="caution">
    <text evidence="2">The sequence shown here is derived from an EMBL/GenBank/DDBJ whole genome shotgun (WGS) entry which is preliminary data.</text>
</comment>
<evidence type="ECO:0000313" key="3">
    <source>
        <dbReference type="Proteomes" id="UP000247498"/>
    </source>
</evidence>
<proteinExistence type="predicted"/>
<dbReference type="EMBL" id="BDRX01000025">
    <property type="protein sequence ID" value="GBF91519.1"/>
    <property type="molecule type" value="Genomic_DNA"/>
</dbReference>
<dbReference type="OrthoDB" id="544623at2759"/>
<feature type="region of interest" description="Disordered" evidence="1">
    <location>
        <begin position="69"/>
        <end position="88"/>
    </location>
</feature>
<dbReference type="InParanoid" id="A0A2V0NW16"/>
<organism evidence="2 3">
    <name type="scientific">Raphidocelis subcapitata</name>
    <dbReference type="NCBI Taxonomy" id="307507"/>
    <lineage>
        <taxon>Eukaryota</taxon>
        <taxon>Viridiplantae</taxon>
        <taxon>Chlorophyta</taxon>
        <taxon>core chlorophytes</taxon>
        <taxon>Chlorophyceae</taxon>
        <taxon>CS clade</taxon>
        <taxon>Sphaeropleales</taxon>
        <taxon>Selenastraceae</taxon>
        <taxon>Raphidocelis</taxon>
    </lineage>
</organism>
<evidence type="ECO:0000256" key="1">
    <source>
        <dbReference type="SAM" id="MobiDB-lite"/>
    </source>
</evidence>
<dbReference type="AlphaFoldDB" id="A0A2V0NW16"/>
<keyword evidence="3" id="KW-1185">Reference proteome</keyword>
<protein>
    <submittedName>
        <fullName evidence="2">Uncharacterized protein</fullName>
    </submittedName>
</protein>
<gene>
    <name evidence="2" type="ORF">Rsub_04259</name>
</gene>
<dbReference type="Proteomes" id="UP000247498">
    <property type="component" value="Unassembled WGS sequence"/>
</dbReference>
<sequence>MLVGARSTQWAHASGRRPFSSGAVAARRAAAPRSTPRAAAATRDAGDAADATRRGALLAAVACVAAAAAAGPAAAAPPRPGLNKEVDAGESPYIQELLRRTEEKRDERAVERRRAYDRKIFREYLSFDAGSPETARARGIKPDTAAAIRKWLDDNDPEKMPGLRKRQE</sequence>
<name>A0A2V0NW16_9CHLO</name>
<feature type="compositionally biased region" description="Low complexity" evidence="1">
    <location>
        <begin position="20"/>
        <end position="43"/>
    </location>
</feature>
<evidence type="ECO:0000313" key="2">
    <source>
        <dbReference type="EMBL" id="GBF91519.1"/>
    </source>
</evidence>
<feature type="region of interest" description="Disordered" evidence="1">
    <location>
        <begin position="1"/>
        <end position="47"/>
    </location>
</feature>